<evidence type="ECO:0000313" key="10">
    <source>
        <dbReference type="Proteomes" id="UP000027920"/>
    </source>
</evidence>
<evidence type="ECO:0000313" key="9">
    <source>
        <dbReference type="EMBL" id="KEF52351.1"/>
    </source>
</evidence>
<dbReference type="GO" id="GO:0045944">
    <property type="term" value="P:positive regulation of transcription by RNA polymerase II"/>
    <property type="evidence" value="ECO:0007669"/>
    <property type="project" value="TreeGrafter"/>
</dbReference>
<evidence type="ECO:0000256" key="3">
    <source>
        <dbReference type="ARBA" id="ARBA00022833"/>
    </source>
</evidence>
<organism evidence="9 10">
    <name type="scientific">Exophiala aquamarina CBS 119918</name>
    <dbReference type="NCBI Taxonomy" id="1182545"/>
    <lineage>
        <taxon>Eukaryota</taxon>
        <taxon>Fungi</taxon>
        <taxon>Dikarya</taxon>
        <taxon>Ascomycota</taxon>
        <taxon>Pezizomycotina</taxon>
        <taxon>Eurotiomycetes</taxon>
        <taxon>Chaetothyriomycetidae</taxon>
        <taxon>Chaetothyriales</taxon>
        <taxon>Herpotrichiellaceae</taxon>
        <taxon>Exophiala</taxon>
    </lineage>
</organism>
<keyword evidence="3" id="KW-0862">Zinc</keyword>
<gene>
    <name evidence="9" type="ORF">A1O9_11591</name>
</gene>
<dbReference type="InterPro" id="IPR052202">
    <property type="entry name" value="Yeast_MetPath_Reg"/>
</dbReference>
<evidence type="ECO:0000256" key="7">
    <source>
        <dbReference type="ARBA" id="ARBA00023242"/>
    </source>
</evidence>
<dbReference type="SMART" id="SM00906">
    <property type="entry name" value="Fungal_trans"/>
    <property type="match status" value="1"/>
</dbReference>
<comment type="subcellular location">
    <subcellularLocation>
        <location evidence="1">Nucleus</location>
    </subcellularLocation>
</comment>
<dbReference type="OrthoDB" id="4236860at2759"/>
<feature type="domain" description="Xylanolytic transcriptional activator regulatory" evidence="8">
    <location>
        <begin position="270"/>
        <end position="358"/>
    </location>
</feature>
<dbReference type="VEuPathDB" id="FungiDB:A1O9_11591"/>
<comment type="caution">
    <text evidence="9">The sequence shown here is derived from an EMBL/GenBank/DDBJ whole genome shotgun (WGS) entry which is preliminary data.</text>
</comment>
<evidence type="ECO:0000256" key="1">
    <source>
        <dbReference type="ARBA" id="ARBA00004123"/>
    </source>
</evidence>
<dbReference type="RefSeq" id="XP_013254941.1">
    <property type="nucleotide sequence ID" value="XM_013399487.1"/>
</dbReference>
<name>A0A072NXN7_9EURO</name>
<keyword evidence="10" id="KW-1185">Reference proteome</keyword>
<dbReference type="PANTHER" id="PTHR47782">
    <property type="entry name" value="ZN(II)2CYS6 TRANSCRIPTION FACTOR (EUROFUNG)-RELATED"/>
    <property type="match status" value="1"/>
</dbReference>
<dbReference type="Pfam" id="PF04082">
    <property type="entry name" value="Fungal_trans"/>
    <property type="match status" value="1"/>
</dbReference>
<dbReference type="GeneID" id="25286489"/>
<protein>
    <recommendedName>
        <fullName evidence="8">Xylanolytic transcriptional activator regulatory domain-containing protein</fullName>
    </recommendedName>
</protein>
<evidence type="ECO:0000256" key="4">
    <source>
        <dbReference type="ARBA" id="ARBA00023015"/>
    </source>
</evidence>
<dbReference type="CDD" id="cd12148">
    <property type="entry name" value="fungal_TF_MHR"/>
    <property type="match status" value="1"/>
</dbReference>
<keyword evidence="6" id="KW-0804">Transcription</keyword>
<dbReference type="EMBL" id="AMGV01000018">
    <property type="protein sequence ID" value="KEF52351.1"/>
    <property type="molecule type" value="Genomic_DNA"/>
</dbReference>
<dbReference type="GO" id="GO:0005634">
    <property type="term" value="C:nucleus"/>
    <property type="evidence" value="ECO:0007669"/>
    <property type="project" value="UniProtKB-SubCell"/>
</dbReference>
<accession>A0A072NXN7</accession>
<dbReference type="GO" id="GO:0006351">
    <property type="term" value="P:DNA-templated transcription"/>
    <property type="evidence" value="ECO:0007669"/>
    <property type="project" value="InterPro"/>
</dbReference>
<dbReference type="GO" id="GO:0008270">
    <property type="term" value="F:zinc ion binding"/>
    <property type="evidence" value="ECO:0007669"/>
    <property type="project" value="InterPro"/>
</dbReference>
<keyword evidence="5" id="KW-0238">DNA-binding</keyword>
<keyword evidence="7" id="KW-0539">Nucleus</keyword>
<evidence type="ECO:0000256" key="2">
    <source>
        <dbReference type="ARBA" id="ARBA00022723"/>
    </source>
</evidence>
<dbReference type="HOGENOM" id="CLU_404398_0_0_1"/>
<dbReference type="GO" id="GO:0000981">
    <property type="term" value="F:DNA-binding transcription factor activity, RNA polymerase II-specific"/>
    <property type="evidence" value="ECO:0007669"/>
    <property type="project" value="TreeGrafter"/>
</dbReference>
<reference evidence="9 10" key="1">
    <citation type="submission" date="2013-03" db="EMBL/GenBank/DDBJ databases">
        <title>The Genome Sequence of Exophiala aquamarina CBS 119918.</title>
        <authorList>
            <consortium name="The Broad Institute Genomics Platform"/>
            <person name="Cuomo C."/>
            <person name="de Hoog S."/>
            <person name="Gorbushina A."/>
            <person name="Walker B."/>
            <person name="Young S.K."/>
            <person name="Zeng Q."/>
            <person name="Gargeya S."/>
            <person name="Fitzgerald M."/>
            <person name="Haas B."/>
            <person name="Abouelleil A."/>
            <person name="Allen A.W."/>
            <person name="Alvarado L."/>
            <person name="Arachchi H.M."/>
            <person name="Berlin A.M."/>
            <person name="Chapman S.B."/>
            <person name="Gainer-Dewar J."/>
            <person name="Goldberg J."/>
            <person name="Griggs A."/>
            <person name="Gujja S."/>
            <person name="Hansen M."/>
            <person name="Howarth C."/>
            <person name="Imamovic A."/>
            <person name="Ireland A."/>
            <person name="Larimer J."/>
            <person name="McCowan C."/>
            <person name="Murphy C."/>
            <person name="Pearson M."/>
            <person name="Poon T.W."/>
            <person name="Priest M."/>
            <person name="Roberts A."/>
            <person name="Saif S."/>
            <person name="Shea T."/>
            <person name="Sisk P."/>
            <person name="Sykes S."/>
            <person name="Wortman J."/>
            <person name="Nusbaum C."/>
            <person name="Birren B."/>
        </authorList>
    </citation>
    <scope>NUCLEOTIDE SEQUENCE [LARGE SCALE GENOMIC DNA]</scope>
    <source>
        <strain evidence="9 10">CBS 119918</strain>
    </source>
</reference>
<evidence type="ECO:0000256" key="6">
    <source>
        <dbReference type="ARBA" id="ARBA00023163"/>
    </source>
</evidence>
<dbReference type="InterPro" id="IPR007219">
    <property type="entry name" value="XnlR_reg_dom"/>
</dbReference>
<dbReference type="Proteomes" id="UP000027920">
    <property type="component" value="Unassembled WGS sequence"/>
</dbReference>
<keyword evidence="2" id="KW-0479">Metal-binding</keyword>
<dbReference type="GO" id="GO:0043565">
    <property type="term" value="F:sequence-specific DNA binding"/>
    <property type="evidence" value="ECO:0007669"/>
    <property type="project" value="TreeGrafter"/>
</dbReference>
<keyword evidence="4" id="KW-0805">Transcription regulation</keyword>
<evidence type="ECO:0000256" key="5">
    <source>
        <dbReference type="ARBA" id="ARBA00023125"/>
    </source>
</evidence>
<evidence type="ECO:0000259" key="8">
    <source>
        <dbReference type="SMART" id="SM00906"/>
    </source>
</evidence>
<proteinExistence type="predicted"/>
<sequence length="680" mass="76525">MRFGICALRGAKQYRRSQNNELRDETARLKKQIACLQRKLGVHNDTLEGGQHIGHSPETFLQSSGSSSSLPVWPLALLATNDHPILSQNFRPQSLPGFVLTTFGLRDYNFSDEFDDWDQDDGSSNRSLNQLIGHEVSTSSSLNELPSMEETRSIIRSLLESAKHGPSNLDKIIGQTQLEEDCRLVYGPDGLMALEYANNRFRCFITVYLAMCMAAAVNGEDVTTDARATACRAIGMKELASVTSREDLACVEALTLLCELAIHEPNGSSLWQLVGLTGRTAIAISLHRRDDIYLPTVYPSWPAVDEEPATISARNQRRKDLFWAFYSLDRLTMFTLNRPASIKDEDIDVELPPLTMWPEGKYATASSEALWVHHLQARRLYGQIYESLYGVSRPNERDTTAQREKVVAKYVHQVRQWYMWSRFNATVVPFSDDSVKRHLLDDVQYHQMMMALHQPSPLIPSVSSTFMATLKRSASLSVNVFHHAAFRKQLNVHWVNLYHFFISCAILIYCFHQYEIRSDLVTVPHDEVTEMLARCRDTLPLFRGSGASLVRRYGAMLTEIIRAFELLQQQQEEVISVEQIPSPTHVEPASGQPQLDPSQGSAFDIDMIVNSLLQEGYIPNKTPSPIFAEGNMSSELANFMLPGMWPDTMGQSAWGSTVERHSNMETEGEEGPVCGLGLPS</sequence>
<dbReference type="PANTHER" id="PTHR47782:SF12">
    <property type="entry name" value="ZN(II)2CYS6 TRANSCRIPTION FACTOR (EUROFUNG)"/>
    <property type="match status" value="1"/>
</dbReference>
<dbReference type="AlphaFoldDB" id="A0A072NXN7"/>